<evidence type="ECO:0000256" key="2">
    <source>
        <dbReference type="ARBA" id="ARBA00022481"/>
    </source>
</evidence>
<dbReference type="PANTHER" id="PTHR43804:SF7">
    <property type="entry name" value="LD18447P"/>
    <property type="match status" value="1"/>
</dbReference>
<dbReference type="SUPFAM" id="SSF75620">
    <property type="entry name" value="Release factor"/>
    <property type="match status" value="1"/>
</dbReference>
<dbReference type="PANTHER" id="PTHR43804">
    <property type="entry name" value="LD18447P"/>
    <property type="match status" value="1"/>
</dbReference>
<evidence type="ECO:0000313" key="6">
    <source>
        <dbReference type="EMBL" id="EJT46489.1"/>
    </source>
</evidence>
<evidence type="ECO:0000259" key="5">
    <source>
        <dbReference type="PROSITE" id="PS00745"/>
    </source>
</evidence>
<dbReference type="GO" id="GO:0003747">
    <property type="term" value="F:translation release factor activity"/>
    <property type="evidence" value="ECO:0007669"/>
    <property type="project" value="InterPro"/>
</dbReference>
<keyword evidence="2" id="KW-0488">Methylation</keyword>
<accession>J6EPZ1</accession>
<dbReference type="Gene3D" id="3.30.70.1660">
    <property type="match status" value="1"/>
</dbReference>
<dbReference type="InterPro" id="IPR000352">
    <property type="entry name" value="Pep_chain_release_fac_I"/>
</dbReference>
<name>J6EPZ1_TRIAS</name>
<dbReference type="RefSeq" id="XP_014177203.1">
    <property type="nucleotide sequence ID" value="XM_014321728.1"/>
</dbReference>
<dbReference type="FunFam" id="3.30.160.20:FF:000070">
    <property type="entry name" value="Related to MRF1-peptide chain release factor, mitochondrial"/>
    <property type="match status" value="1"/>
</dbReference>
<dbReference type="GeneID" id="25988433"/>
<dbReference type="Gene3D" id="3.30.160.20">
    <property type="match status" value="1"/>
</dbReference>
<proteinExistence type="inferred from homology"/>
<dbReference type="InterPro" id="IPR050057">
    <property type="entry name" value="Prokaryotic/Mito_RF"/>
</dbReference>
<dbReference type="InterPro" id="IPR005139">
    <property type="entry name" value="PCRF"/>
</dbReference>
<keyword evidence="3" id="KW-0648">Protein biosynthesis</keyword>
<dbReference type="InterPro" id="IPR045853">
    <property type="entry name" value="Pep_chain_release_fac_I_sf"/>
</dbReference>
<dbReference type="AlphaFoldDB" id="J6EPZ1"/>
<dbReference type="OrthoDB" id="2019491at2759"/>
<sequence length="379" mass="42552">MFRVLASSTIGSLRATHTLRLSHSLRLYASTSPKWLTDEEAANAKLLEAVKSRVDQFQTAQDSILEIEPHLSDPDETIREMFAAEKEELLASLDEALEPLPELLLPTPEVAELPVMISINAGVGGSESALFAMEMVRAYTRYANQRGWKVETISETKGPDDIGVRETTVKIEPAPYSEENNEVYGSFQWEKGVHRVQRVPATESQGRVHTSTITVIVNPIYPDKPEAPLVDPKDVRTDVMRAGGAGGQHVNKTESAIRLTHLPTGITVSMQDSRSQHQNRAWAWEILRARLSERKHQEEVEARRAARQSQVKSANRSDKVRTYNFPQDRVTDHRIGQSFNGIRDIVEGERLEIVIAALREDFNSRRLESILQGEGDLDE</sequence>
<dbReference type="Pfam" id="PF03462">
    <property type="entry name" value="PCRF"/>
    <property type="match status" value="1"/>
</dbReference>
<protein>
    <recommendedName>
        <fullName evidence="5">Prokaryotic-type class I peptide chain release factors domain-containing protein</fullName>
    </recommendedName>
</protein>
<evidence type="ECO:0000256" key="1">
    <source>
        <dbReference type="ARBA" id="ARBA00010835"/>
    </source>
</evidence>
<evidence type="ECO:0000313" key="7">
    <source>
        <dbReference type="Proteomes" id="UP000002748"/>
    </source>
</evidence>
<gene>
    <name evidence="6" type="ORF">A1Q1_04921</name>
</gene>
<dbReference type="SMART" id="SM00937">
    <property type="entry name" value="PCRF"/>
    <property type="match status" value="1"/>
</dbReference>
<evidence type="ECO:0000256" key="4">
    <source>
        <dbReference type="SAM" id="MobiDB-lite"/>
    </source>
</evidence>
<feature type="domain" description="Prokaryotic-type class I peptide chain release factors" evidence="5">
    <location>
        <begin position="241"/>
        <end position="257"/>
    </location>
</feature>
<evidence type="ECO:0000256" key="3">
    <source>
        <dbReference type="ARBA" id="ARBA00022917"/>
    </source>
</evidence>
<dbReference type="HOGENOM" id="CLU_036856_0_8_1"/>
<dbReference type="VEuPathDB" id="FungiDB:A1Q1_04921"/>
<dbReference type="GO" id="GO:0005739">
    <property type="term" value="C:mitochondrion"/>
    <property type="evidence" value="ECO:0007669"/>
    <property type="project" value="GOC"/>
</dbReference>
<comment type="similarity">
    <text evidence="1">Belongs to the prokaryotic/mitochondrial release factor family.</text>
</comment>
<dbReference type="PROSITE" id="PS00745">
    <property type="entry name" value="RF_PROK_I"/>
    <property type="match status" value="1"/>
</dbReference>
<feature type="region of interest" description="Disordered" evidence="4">
    <location>
        <begin position="300"/>
        <end position="325"/>
    </location>
</feature>
<organism evidence="6 7">
    <name type="scientific">Trichosporon asahii var. asahii (strain ATCC 90039 / CBS 2479 / JCM 2466 / KCTC 7840 / NBRC 103889/ NCYC 2677 / UAMH 7654)</name>
    <name type="common">Yeast</name>
    <dbReference type="NCBI Taxonomy" id="1186058"/>
    <lineage>
        <taxon>Eukaryota</taxon>
        <taxon>Fungi</taxon>
        <taxon>Dikarya</taxon>
        <taxon>Basidiomycota</taxon>
        <taxon>Agaricomycotina</taxon>
        <taxon>Tremellomycetes</taxon>
        <taxon>Trichosporonales</taxon>
        <taxon>Trichosporonaceae</taxon>
        <taxon>Trichosporon</taxon>
    </lineage>
</organism>
<dbReference type="GO" id="GO:0032543">
    <property type="term" value="P:mitochondrial translation"/>
    <property type="evidence" value="ECO:0007669"/>
    <property type="project" value="UniProtKB-ARBA"/>
</dbReference>
<dbReference type="KEGG" id="tasa:A1Q1_04921"/>
<dbReference type="Pfam" id="PF00472">
    <property type="entry name" value="RF-1"/>
    <property type="match status" value="1"/>
</dbReference>
<reference evidence="6 7" key="1">
    <citation type="journal article" date="2012" name="Eukaryot. Cell">
        <title>Draft genome sequence of CBS 2479, the standard type strain of Trichosporon asahii.</title>
        <authorList>
            <person name="Yang R.Y."/>
            <person name="Li H.T."/>
            <person name="Zhu H."/>
            <person name="Zhou G.P."/>
            <person name="Wang M."/>
            <person name="Wang L."/>
        </authorList>
    </citation>
    <scope>NUCLEOTIDE SEQUENCE [LARGE SCALE GENOMIC DNA]</scope>
    <source>
        <strain evidence="7">ATCC 90039 / CBS 2479 / JCM 2466 / KCTC 7840 / NCYC 2677 / UAMH 7654</strain>
    </source>
</reference>
<dbReference type="Proteomes" id="UP000002748">
    <property type="component" value="Unassembled WGS sequence"/>
</dbReference>
<dbReference type="EMBL" id="ALBS01000290">
    <property type="protein sequence ID" value="EJT46489.1"/>
    <property type="molecule type" value="Genomic_DNA"/>
</dbReference>
<comment type="caution">
    <text evidence="6">The sequence shown here is derived from an EMBL/GenBank/DDBJ whole genome shotgun (WGS) entry which is preliminary data.</text>
</comment>